<comment type="similarity">
    <text evidence="1">Belongs to the LysR transcriptional regulatory family.</text>
</comment>
<feature type="domain" description="HTH lysR-type" evidence="5">
    <location>
        <begin position="8"/>
        <end position="65"/>
    </location>
</feature>
<dbReference type="InterPro" id="IPR005119">
    <property type="entry name" value="LysR_subst-bd"/>
</dbReference>
<dbReference type="CDD" id="cd08432">
    <property type="entry name" value="PBP2_GcdR_TrpI_HvrB_AmpR_like"/>
    <property type="match status" value="1"/>
</dbReference>
<dbReference type="GO" id="GO:0006351">
    <property type="term" value="P:DNA-templated transcription"/>
    <property type="evidence" value="ECO:0007669"/>
    <property type="project" value="TreeGrafter"/>
</dbReference>
<dbReference type="Gene3D" id="3.40.190.10">
    <property type="entry name" value="Periplasmic binding protein-like II"/>
    <property type="match status" value="2"/>
</dbReference>
<sequence length="299" mass="34102">MLYRNDMPNLQILVVFEASARLLSFTAAAKELGTTQSAVSQQVKGLEEWLDTQLFERIYRGVKLTEDGLMLQNTAQKSLGELQSTLAKIRKKKQNKVLRFLTDFAFASYWLMPTLAGFRREHPEIDIRIETSQTPSQFSTQDTDIAILFGDGYFSGRKAQKLFSEIVYPVCSPRLLEEMNGNLSITDLPSVPLLKLKSELSSKWLTWDTVLAQYQNQYARPESLMEFDNYTLVVQAAIAGQGIALAWEPLLNSTIENGLLMAFKQFRLESNNGYYIVLPETNHSNEVQTFMDWLNKNTQ</sequence>
<gene>
    <name evidence="6" type="ORF">EES38_13040</name>
</gene>
<name>A0A3N9TGQ1_9VIBR</name>
<evidence type="ECO:0000259" key="5">
    <source>
        <dbReference type="PROSITE" id="PS50931"/>
    </source>
</evidence>
<dbReference type="PANTHER" id="PTHR30537">
    <property type="entry name" value="HTH-TYPE TRANSCRIPTIONAL REGULATOR"/>
    <property type="match status" value="1"/>
</dbReference>
<dbReference type="PROSITE" id="PS50931">
    <property type="entry name" value="HTH_LYSR"/>
    <property type="match status" value="1"/>
</dbReference>
<protein>
    <submittedName>
        <fullName evidence="6">LysR family transcriptional regulator</fullName>
    </submittedName>
</protein>
<dbReference type="SUPFAM" id="SSF46785">
    <property type="entry name" value="Winged helix' DNA-binding domain"/>
    <property type="match status" value="1"/>
</dbReference>
<dbReference type="Pfam" id="PF00126">
    <property type="entry name" value="HTH_1"/>
    <property type="match status" value="1"/>
</dbReference>
<evidence type="ECO:0000313" key="7">
    <source>
        <dbReference type="Proteomes" id="UP000281112"/>
    </source>
</evidence>
<dbReference type="Proteomes" id="UP000281112">
    <property type="component" value="Unassembled WGS sequence"/>
</dbReference>
<dbReference type="PANTHER" id="PTHR30537:SF26">
    <property type="entry name" value="GLYCINE CLEAVAGE SYSTEM TRANSCRIPTIONAL ACTIVATOR"/>
    <property type="match status" value="1"/>
</dbReference>
<dbReference type="RefSeq" id="WP_124937640.1">
    <property type="nucleotide sequence ID" value="NZ_RJVQ01000005.1"/>
</dbReference>
<dbReference type="NCBIfam" id="TIGR03418">
    <property type="entry name" value="chol_sulf_TF"/>
    <property type="match status" value="1"/>
</dbReference>
<dbReference type="InterPro" id="IPR000847">
    <property type="entry name" value="LysR_HTH_N"/>
</dbReference>
<dbReference type="GO" id="GO:0043565">
    <property type="term" value="F:sequence-specific DNA binding"/>
    <property type="evidence" value="ECO:0007669"/>
    <property type="project" value="TreeGrafter"/>
</dbReference>
<organism evidence="6 7">
    <name type="scientific">Vibrio viridaestus</name>
    <dbReference type="NCBI Taxonomy" id="2487322"/>
    <lineage>
        <taxon>Bacteria</taxon>
        <taxon>Pseudomonadati</taxon>
        <taxon>Pseudomonadota</taxon>
        <taxon>Gammaproteobacteria</taxon>
        <taxon>Vibrionales</taxon>
        <taxon>Vibrionaceae</taxon>
        <taxon>Vibrio</taxon>
    </lineage>
</organism>
<dbReference type="InterPro" id="IPR058163">
    <property type="entry name" value="LysR-type_TF_proteobact-type"/>
</dbReference>
<dbReference type="EMBL" id="RJVQ01000005">
    <property type="protein sequence ID" value="RQW62645.1"/>
    <property type="molecule type" value="Genomic_DNA"/>
</dbReference>
<keyword evidence="3" id="KW-0238">DNA-binding</keyword>
<dbReference type="OrthoDB" id="6787458at2"/>
<reference evidence="6 7" key="1">
    <citation type="submission" date="2018-11" db="EMBL/GenBank/DDBJ databases">
        <title>Vibrio LJC006 sp. nov., isolated from seawater during the bloom of the enteromorpha.</title>
        <authorList>
            <person name="Liang J."/>
        </authorList>
    </citation>
    <scope>NUCLEOTIDE SEQUENCE [LARGE SCALE GENOMIC DNA]</scope>
    <source>
        <strain evidence="6 7">LJC006</strain>
    </source>
</reference>
<dbReference type="Gene3D" id="1.10.10.10">
    <property type="entry name" value="Winged helix-like DNA-binding domain superfamily/Winged helix DNA-binding domain"/>
    <property type="match status" value="1"/>
</dbReference>
<evidence type="ECO:0000256" key="4">
    <source>
        <dbReference type="ARBA" id="ARBA00023163"/>
    </source>
</evidence>
<comment type="caution">
    <text evidence="6">The sequence shown here is derived from an EMBL/GenBank/DDBJ whole genome shotgun (WGS) entry which is preliminary data.</text>
</comment>
<dbReference type="PRINTS" id="PR00039">
    <property type="entry name" value="HTHLYSR"/>
</dbReference>
<dbReference type="GO" id="GO:0003700">
    <property type="term" value="F:DNA-binding transcription factor activity"/>
    <property type="evidence" value="ECO:0007669"/>
    <property type="project" value="InterPro"/>
</dbReference>
<keyword evidence="4" id="KW-0804">Transcription</keyword>
<evidence type="ECO:0000313" key="6">
    <source>
        <dbReference type="EMBL" id="RQW62645.1"/>
    </source>
</evidence>
<dbReference type="Pfam" id="PF03466">
    <property type="entry name" value="LysR_substrate"/>
    <property type="match status" value="1"/>
</dbReference>
<proteinExistence type="inferred from homology"/>
<dbReference type="InterPro" id="IPR036388">
    <property type="entry name" value="WH-like_DNA-bd_sf"/>
</dbReference>
<dbReference type="InterPro" id="IPR036390">
    <property type="entry name" value="WH_DNA-bd_sf"/>
</dbReference>
<keyword evidence="7" id="KW-1185">Reference proteome</keyword>
<keyword evidence="2" id="KW-0805">Transcription regulation</keyword>
<evidence type="ECO:0000256" key="2">
    <source>
        <dbReference type="ARBA" id="ARBA00023015"/>
    </source>
</evidence>
<evidence type="ECO:0000256" key="3">
    <source>
        <dbReference type="ARBA" id="ARBA00023125"/>
    </source>
</evidence>
<dbReference type="SUPFAM" id="SSF53850">
    <property type="entry name" value="Periplasmic binding protein-like II"/>
    <property type="match status" value="1"/>
</dbReference>
<dbReference type="FunFam" id="1.10.10.10:FF:000001">
    <property type="entry name" value="LysR family transcriptional regulator"/>
    <property type="match status" value="1"/>
</dbReference>
<accession>A0A3N9TGQ1</accession>
<dbReference type="InterPro" id="IPR017786">
    <property type="entry name" value="TF_choline_sulphate-util"/>
</dbReference>
<evidence type="ECO:0000256" key="1">
    <source>
        <dbReference type="ARBA" id="ARBA00009437"/>
    </source>
</evidence>
<dbReference type="AlphaFoldDB" id="A0A3N9TGQ1"/>